<protein>
    <recommendedName>
        <fullName evidence="5">ASST-domain-containing protein</fullName>
    </recommendedName>
</protein>
<evidence type="ECO:0000313" key="4">
    <source>
        <dbReference type="Proteomes" id="UP001562354"/>
    </source>
</evidence>
<dbReference type="Proteomes" id="UP001562354">
    <property type="component" value="Unassembled WGS sequence"/>
</dbReference>
<reference evidence="3 4" key="1">
    <citation type="submission" date="2024-07" db="EMBL/GenBank/DDBJ databases">
        <title>Draft sequence of the Neodothiora populina.</title>
        <authorList>
            <person name="Drown D.D."/>
            <person name="Schuette U.S."/>
            <person name="Buechlein A.B."/>
            <person name="Rusch D.R."/>
            <person name="Winton L.W."/>
            <person name="Adams G.A."/>
        </authorList>
    </citation>
    <scope>NUCLEOTIDE SEQUENCE [LARGE SCALE GENOMIC DNA]</scope>
    <source>
        <strain evidence="3 4">CPC 39397</strain>
    </source>
</reference>
<evidence type="ECO:0000256" key="1">
    <source>
        <dbReference type="SAM" id="Phobius"/>
    </source>
</evidence>
<dbReference type="InterPro" id="IPR053143">
    <property type="entry name" value="Arylsulfate_ST"/>
</dbReference>
<keyword evidence="2" id="KW-0732">Signal</keyword>
<accession>A0ABR3PJD2</accession>
<dbReference type="PANTHER" id="PTHR35340:SF5">
    <property type="entry name" value="ASST-DOMAIN-CONTAINING PROTEIN"/>
    <property type="match status" value="1"/>
</dbReference>
<organism evidence="3 4">
    <name type="scientific">Neodothiora populina</name>
    <dbReference type="NCBI Taxonomy" id="2781224"/>
    <lineage>
        <taxon>Eukaryota</taxon>
        <taxon>Fungi</taxon>
        <taxon>Dikarya</taxon>
        <taxon>Ascomycota</taxon>
        <taxon>Pezizomycotina</taxon>
        <taxon>Dothideomycetes</taxon>
        <taxon>Dothideomycetidae</taxon>
        <taxon>Dothideales</taxon>
        <taxon>Dothioraceae</taxon>
        <taxon>Neodothiora</taxon>
    </lineage>
</organism>
<evidence type="ECO:0008006" key="5">
    <source>
        <dbReference type="Google" id="ProtNLM"/>
    </source>
</evidence>
<keyword evidence="1" id="KW-0472">Membrane</keyword>
<comment type="caution">
    <text evidence="3">The sequence shown here is derived from an EMBL/GenBank/DDBJ whole genome shotgun (WGS) entry which is preliminary data.</text>
</comment>
<dbReference type="InterPro" id="IPR039535">
    <property type="entry name" value="ASST-like"/>
</dbReference>
<keyword evidence="4" id="KW-1185">Reference proteome</keyword>
<dbReference type="PANTHER" id="PTHR35340">
    <property type="entry name" value="PQQ ENZYME REPEAT PROTEIN-RELATED"/>
    <property type="match status" value="1"/>
</dbReference>
<dbReference type="Pfam" id="PF14269">
    <property type="entry name" value="Arylsulfotran_2"/>
    <property type="match status" value="1"/>
</dbReference>
<keyword evidence="1" id="KW-1133">Transmembrane helix</keyword>
<feature type="signal peptide" evidence="2">
    <location>
        <begin position="1"/>
        <end position="21"/>
    </location>
</feature>
<dbReference type="SUPFAM" id="SSF50998">
    <property type="entry name" value="Quinoprotein alcohol dehydrogenase-like"/>
    <property type="match status" value="1"/>
</dbReference>
<name>A0ABR3PJD2_9PEZI</name>
<evidence type="ECO:0000256" key="2">
    <source>
        <dbReference type="SAM" id="SignalP"/>
    </source>
</evidence>
<evidence type="ECO:0000313" key="3">
    <source>
        <dbReference type="EMBL" id="KAL1306234.1"/>
    </source>
</evidence>
<keyword evidence="1" id="KW-0812">Transmembrane</keyword>
<feature type="chain" id="PRO_5045168406" description="ASST-domain-containing protein" evidence="2">
    <location>
        <begin position="22"/>
        <end position="633"/>
    </location>
</feature>
<dbReference type="GeneID" id="95978025"/>
<dbReference type="PROSITE" id="PS51257">
    <property type="entry name" value="PROKAR_LIPOPROTEIN"/>
    <property type="match status" value="1"/>
</dbReference>
<feature type="transmembrane region" description="Helical" evidence="1">
    <location>
        <begin position="595"/>
        <end position="613"/>
    </location>
</feature>
<dbReference type="EMBL" id="JBFMKM010000005">
    <property type="protein sequence ID" value="KAL1306234.1"/>
    <property type="molecule type" value="Genomic_DNA"/>
</dbReference>
<proteinExistence type="predicted"/>
<gene>
    <name evidence="3" type="ORF">AAFC00_004325</name>
</gene>
<dbReference type="RefSeq" id="XP_069202507.1">
    <property type="nucleotide sequence ID" value="XM_069343955.1"/>
</dbReference>
<sequence length="633" mass="71640">MDRLFRLLLLGFFSASCVVRAHDVGDDFDTQDGEAYELNYGYYPYRSYQTTDLVSPVLRKVIDSPQCHDDLYTFITPRGYSISAPGPAIVDNNGDLIWARTTDGQAYDLVVHDVDGKQYLTYWIGDDRIRGHGQGDYYMLNSSYQQVAKISAIGDLKADLHELTLTPEGTALITIYSVNRWDLFGFRDFDQDLQLKYIWDCLFQEIDLETNELLFEWRASDHCAINDTFREIQMDGEEDSPWDWFHINSIQKDELGNYLISARYTHSITYINGTSGDIIWVLGGKRNGFEDLSDGAATNFAWQHDARMMPLSTFPKLMKNEIRDLGLGEGETDHDGVTTQLLSLFNNAAEDRDSTDSLSHGMLLEISYPSAAPIDNVTGDHSGDLTKREDSVPANQRYTVRLVQSYDHPQGVLSSSQGSLQVVPKAEAGQDPKVLLGYGFNAVITEYQSTGEPICDTHFATNYSWGRGDVQSYRAYKFPWVGHPREPPTAVLSDDAMYVSWNGATEVRAWVLQHSSQFMIQDSDAWTDLVQVNKKGFETRIDFDEDDAMRYLRVAALDSDGRVLGYSRDVDLGWTAGITSAIPKLADTGFAPLKLLMLFTLTITALFLIYEGYKYRNQGRRQEHRSVRLHSEV</sequence>
<dbReference type="InterPro" id="IPR011047">
    <property type="entry name" value="Quinoprotein_ADH-like_sf"/>
</dbReference>